<feature type="region of interest" description="Disordered" evidence="1">
    <location>
        <begin position="76"/>
        <end position="99"/>
    </location>
</feature>
<proteinExistence type="predicted"/>
<dbReference type="Proteomes" id="UP000027920">
    <property type="component" value="Unassembled WGS sequence"/>
</dbReference>
<comment type="caution">
    <text evidence="2">The sequence shown here is derived from an EMBL/GenBank/DDBJ whole genome shotgun (WGS) entry which is preliminary data.</text>
</comment>
<feature type="compositionally biased region" description="Basic residues" evidence="1">
    <location>
        <begin position="480"/>
        <end position="490"/>
    </location>
</feature>
<organism evidence="2 3">
    <name type="scientific">Exophiala aquamarina CBS 119918</name>
    <dbReference type="NCBI Taxonomy" id="1182545"/>
    <lineage>
        <taxon>Eukaryota</taxon>
        <taxon>Fungi</taxon>
        <taxon>Dikarya</taxon>
        <taxon>Ascomycota</taxon>
        <taxon>Pezizomycotina</taxon>
        <taxon>Eurotiomycetes</taxon>
        <taxon>Chaetothyriomycetidae</taxon>
        <taxon>Chaetothyriales</taxon>
        <taxon>Herpotrichiellaceae</taxon>
        <taxon>Exophiala</taxon>
    </lineage>
</organism>
<evidence type="ECO:0000256" key="1">
    <source>
        <dbReference type="SAM" id="MobiDB-lite"/>
    </source>
</evidence>
<dbReference type="Pfam" id="PF11905">
    <property type="entry name" value="DUF3425"/>
    <property type="match status" value="1"/>
</dbReference>
<accession>A0A072Q1G1</accession>
<feature type="region of interest" description="Disordered" evidence="1">
    <location>
        <begin position="198"/>
        <end position="218"/>
    </location>
</feature>
<evidence type="ECO:0008006" key="4">
    <source>
        <dbReference type="Google" id="ProtNLM"/>
    </source>
</evidence>
<evidence type="ECO:0000313" key="2">
    <source>
        <dbReference type="EMBL" id="KEF61725.1"/>
    </source>
</evidence>
<feature type="region of interest" description="Disordered" evidence="1">
    <location>
        <begin position="1"/>
        <end position="56"/>
    </location>
</feature>
<protein>
    <recommendedName>
        <fullName evidence="4">BZIP domain-containing protein</fullName>
    </recommendedName>
</protein>
<dbReference type="AlphaFoldDB" id="A0A072Q1G1"/>
<gene>
    <name evidence="2" type="ORF">A1O9_03295</name>
</gene>
<dbReference type="EMBL" id="AMGV01000002">
    <property type="protein sequence ID" value="KEF61725.1"/>
    <property type="molecule type" value="Genomic_DNA"/>
</dbReference>
<dbReference type="OrthoDB" id="5086080at2759"/>
<dbReference type="CDD" id="cd14688">
    <property type="entry name" value="bZIP_YAP"/>
    <property type="match status" value="1"/>
</dbReference>
<evidence type="ECO:0000313" key="3">
    <source>
        <dbReference type="Proteomes" id="UP000027920"/>
    </source>
</evidence>
<dbReference type="RefSeq" id="XP_013264315.1">
    <property type="nucleotide sequence ID" value="XM_013408861.1"/>
</dbReference>
<dbReference type="InterPro" id="IPR021833">
    <property type="entry name" value="DUF3425"/>
</dbReference>
<reference evidence="2 3" key="1">
    <citation type="submission" date="2013-03" db="EMBL/GenBank/DDBJ databases">
        <title>The Genome Sequence of Exophiala aquamarina CBS 119918.</title>
        <authorList>
            <consortium name="The Broad Institute Genomics Platform"/>
            <person name="Cuomo C."/>
            <person name="de Hoog S."/>
            <person name="Gorbushina A."/>
            <person name="Walker B."/>
            <person name="Young S.K."/>
            <person name="Zeng Q."/>
            <person name="Gargeya S."/>
            <person name="Fitzgerald M."/>
            <person name="Haas B."/>
            <person name="Abouelleil A."/>
            <person name="Allen A.W."/>
            <person name="Alvarado L."/>
            <person name="Arachchi H.M."/>
            <person name="Berlin A.M."/>
            <person name="Chapman S.B."/>
            <person name="Gainer-Dewar J."/>
            <person name="Goldberg J."/>
            <person name="Griggs A."/>
            <person name="Gujja S."/>
            <person name="Hansen M."/>
            <person name="Howarth C."/>
            <person name="Imamovic A."/>
            <person name="Ireland A."/>
            <person name="Larimer J."/>
            <person name="McCowan C."/>
            <person name="Murphy C."/>
            <person name="Pearson M."/>
            <person name="Poon T.W."/>
            <person name="Priest M."/>
            <person name="Roberts A."/>
            <person name="Saif S."/>
            <person name="Shea T."/>
            <person name="Sisk P."/>
            <person name="Sykes S."/>
            <person name="Wortman J."/>
            <person name="Nusbaum C."/>
            <person name="Birren B."/>
        </authorList>
    </citation>
    <scope>NUCLEOTIDE SEQUENCE [LARGE SCALE GENOMIC DNA]</scope>
    <source>
        <strain evidence="2 3">CBS 119918</strain>
    </source>
</reference>
<dbReference type="HOGENOM" id="CLU_028818_2_1_1"/>
<feature type="region of interest" description="Disordered" evidence="1">
    <location>
        <begin position="477"/>
        <end position="509"/>
    </location>
</feature>
<keyword evidence="3" id="KW-1185">Reference proteome</keyword>
<dbReference type="VEuPathDB" id="FungiDB:A1O9_03295"/>
<dbReference type="PANTHER" id="PTHR37012">
    <property type="entry name" value="B-ZIP TRANSCRIPTION FACTOR (EUROFUNG)-RELATED"/>
    <property type="match status" value="1"/>
</dbReference>
<name>A0A072Q1G1_9EURO</name>
<feature type="compositionally biased region" description="Polar residues" evidence="1">
    <location>
        <begin position="12"/>
        <end position="30"/>
    </location>
</feature>
<dbReference type="PANTHER" id="PTHR37012:SF7">
    <property type="entry name" value="B-ZIP TRANSCRIPTION FACTOR (EUROFUNG)-RELATED"/>
    <property type="match status" value="1"/>
</dbReference>
<sequence>MVASATERSHTSHGWSAVNQDLTPEQQQNKPLKRKSRLTQSQRERKRAIDRDAQRSIRMKTKNYIAHLENLVNLMGRDGPDAATNETEKTGQQASLQRNETRVRELLSQLRQSQAEVLKLKEVLRGVQKLIARVCDTALDSELPLLSSVISSNSEPIIPPSAYTEGLMGASSQSGVSNYPHPLEPLVGLPNPMIHTTSGTSRSPEVAQGNLPRSNRNQSYLPYHIHDSMFADEGDDEPVKWDLFGGVAEKQGEELYHFSEREIMKVLTTASHPFANQSSDEDIAVRGVLHGWRDVEDHYVLDEGWQALKNIDQKVFHSCGLLERMAILCMMRQKMLHQLHMRPQNLPPLPEFFWRTSMEDLEQLKTMPILEYLVWPGLRARILNSPRKYQNNKFSEAFRQNFKFIWPFDIADAYVKNPANRLYSTGLEFVKRQRDLRSWTMRKEFFEGFEELTSAISIYNPPVSRAFILPGTGLASTRTASRHQNQRAGRRVSASESKEQMSEETSVEAPTRFGISPLIQATLLMAVDSAATASPPPQAAEVEAWLGDPDMVQQGWATQQRVDSAMNTLYGTRWSSTAGGYCQ</sequence>
<dbReference type="GeneID" id="25278231"/>